<evidence type="ECO:0000256" key="2">
    <source>
        <dbReference type="ARBA" id="ARBA00023125"/>
    </source>
</evidence>
<reference evidence="5 6" key="1">
    <citation type="submission" date="2024-06" db="EMBL/GenBank/DDBJ databases">
        <title>The Natural Products Discovery Center: Release of the First 8490 Sequenced Strains for Exploring Actinobacteria Biosynthetic Diversity.</title>
        <authorList>
            <person name="Kalkreuter E."/>
            <person name="Kautsar S.A."/>
            <person name="Yang D."/>
            <person name="Bader C.D."/>
            <person name="Teijaro C.N."/>
            <person name="Fluegel L."/>
            <person name="Davis C.M."/>
            <person name="Simpson J.R."/>
            <person name="Lauterbach L."/>
            <person name="Steele A.D."/>
            <person name="Gui C."/>
            <person name="Meng S."/>
            <person name="Li G."/>
            <person name="Viehrig K."/>
            <person name="Ye F."/>
            <person name="Su P."/>
            <person name="Kiefer A.F."/>
            <person name="Nichols A."/>
            <person name="Cepeda A.J."/>
            <person name="Yan W."/>
            <person name="Fan B."/>
            <person name="Jiang Y."/>
            <person name="Adhikari A."/>
            <person name="Zheng C.-J."/>
            <person name="Schuster L."/>
            <person name="Cowan T.M."/>
            <person name="Smanski M.J."/>
            <person name="Chevrette M.G."/>
            <person name="De Carvalho L.P.S."/>
            <person name="Shen B."/>
        </authorList>
    </citation>
    <scope>NUCLEOTIDE SEQUENCE [LARGE SCALE GENOMIC DNA]</scope>
    <source>
        <strain evidence="5 6">NPDC050100</strain>
    </source>
</reference>
<dbReference type="RefSeq" id="WP_061254564.1">
    <property type="nucleotide sequence ID" value="NZ_JBFALK010000015.1"/>
</dbReference>
<dbReference type="PANTHER" id="PTHR33154">
    <property type="entry name" value="TRANSCRIPTIONAL REGULATOR, ARSR FAMILY"/>
    <property type="match status" value="1"/>
</dbReference>
<dbReference type="InterPro" id="IPR018334">
    <property type="entry name" value="ArsR_HTH"/>
</dbReference>
<dbReference type="PROSITE" id="PS50987">
    <property type="entry name" value="HTH_ARSR_2"/>
    <property type="match status" value="1"/>
</dbReference>
<protein>
    <submittedName>
        <fullName evidence="5">Metalloregulator ArsR/SmtB family transcription factor</fullName>
    </submittedName>
</protein>
<dbReference type="SMART" id="SM00418">
    <property type="entry name" value="HTH_ARSR"/>
    <property type="match status" value="1"/>
</dbReference>
<dbReference type="Pfam" id="PF01022">
    <property type="entry name" value="HTH_5"/>
    <property type="match status" value="1"/>
</dbReference>
<name>A0ABV3GKT5_MICGL</name>
<proteinExistence type="predicted"/>
<dbReference type="Proteomes" id="UP001551675">
    <property type="component" value="Unassembled WGS sequence"/>
</dbReference>
<dbReference type="InterPro" id="IPR011991">
    <property type="entry name" value="ArsR-like_HTH"/>
</dbReference>
<dbReference type="InterPro" id="IPR036390">
    <property type="entry name" value="WH_DNA-bd_sf"/>
</dbReference>
<dbReference type="Gene3D" id="1.10.10.10">
    <property type="entry name" value="Winged helix-like DNA-binding domain superfamily/Winged helix DNA-binding domain"/>
    <property type="match status" value="1"/>
</dbReference>
<sequence length="127" mass="13603">MSKQALPVIQPISSDTSGGACCAPLACEPLRQAEAEELAPLFKAIADPVRLRLLSLIACHEGGEACVCDLTDAFDLTGPTISHHLKVLRQAGLVDCERRGTWVHYWINPASLERLSAILAPRMAATA</sequence>
<comment type="caution">
    <text evidence="5">The sequence shown here is derived from an EMBL/GenBank/DDBJ whole genome shotgun (WGS) entry which is preliminary data.</text>
</comment>
<gene>
    <name evidence="5" type="ORF">AB0I59_26635</name>
</gene>
<dbReference type="InterPro" id="IPR051081">
    <property type="entry name" value="HTH_MetalResp_TranReg"/>
</dbReference>
<keyword evidence="3" id="KW-0804">Transcription</keyword>
<organism evidence="5 6">
    <name type="scientific">Microtetraspora glauca</name>
    <dbReference type="NCBI Taxonomy" id="1996"/>
    <lineage>
        <taxon>Bacteria</taxon>
        <taxon>Bacillati</taxon>
        <taxon>Actinomycetota</taxon>
        <taxon>Actinomycetes</taxon>
        <taxon>Streptosporangiales</taxon>
        <taxon>Streptosporangiaceae</taxon>
        <taxon>Microtetraspora</taxon>
    </lineage>
</organism>
<evidence type="ECO:0000259" key="4">
    <source>
        <dbReference type="PROSITE" id="PS50987"/>
    </source>
</evidence>
<dbReference type="PANTHER" id="PTHR33154:SF18">
    <property type="entry name" value="ARSENICAL RESISTANCE OPERON REPRESSOR"/>
    <property type="match status" value="1"/>
</dbReference>
<dbReference type="NCBIfam" id="NF033788">
    <property type="entry name" value="HTH_metalloreg"/>
    <property type="match status" value="1"/>
</dbReference>
<evidence type="ECO:0000256" key="3">
    <source>
        <dbReference type="ARBA" id="ARBA00023163"/>
    </source>
</evidence>
<dbReference type="PROSITE" id="PS00846">
    <property type="entry name" value="HTH_ARSR_1"/>
    <property type="match status" value="1"/>
</dbReference>
<accession>A0ABV3GKT5</accession>
<keyword evidence="2" id="KW-0238">DNA-binding</keyword>
<keyword evidence="1" id="KW-0805">Transcription regulation</keyword>
<evidence type="ECO:0000313" key="5">
    <source>
        <dbReference type="EMBL" id="MEV0972191.1"/>
    </source>
</evidence>
<dbReference type="CDD" id="cd00090">
    <property type="entry name" value="HTH_ARSR"/>
    <property type="match status" value="1"/>
</dbReference>
<dbReference type="PRINTS" id="PR00778">
    <property type="entry name" value="HTHARSR"/>
</dbReference>
<dbReference type="EMBL" id="JBFALK010000015">
    <property type="protein sequence ID" value="MEV0972191.1"/>
    <property type="molecule type" value="Genomic_DNA"/>
</dbReference>
<dbReference type="InterPro" id="IPR036388">
    <property type="entry name" value="WH-like_DNA-bd_sf"/>
</dbReference>
<dbReference type="InterPro" id="IPR001845">
    <property type="entry name" value="HTH_ArsR_DNA-bd_dom"/>
</dbReference>
<evidence type="ECO:0000313" key="6">
    <source>
        <dbReference type="Proteomes" id="UP001551675"/>
    </source>
</evidence>
<feature type="domain" description="HTH arsR-type" evidence="4">
    <location>
        <begin position="30"/>
        <end position="127"/>
    </location>
</feature>
<evidence type="ECO:0000256" key="1">
    <source>
        <dbReference type="ARBA" id="ARBA00023015"/>
    </source>
</evidence>
<keyword evidence="6" id="KW-1185">Reference proteome</keyword>
<dbReference type="SUPFAM" id="SSF46785">
    <property type="entry name" value="Winged helix' DNA-binding domain"/>
    <property type="match status" value="1"/>
</dbReference>